<dbReference type="EMBL" id="JAVXUP010000023">
    <property type="protein sequence ID" value="KAK3042152.1"/>
    <property type="molecule type" value="Genomic_DNA"/>
</dbReference>
<feature type="region of interest" description="Disordered" evidence="1">
    <location>
        <begin position="56"/>
        <end position="85"/>
    </location>
</feature>
<dbReference type="InterPro" id="IPR005380">
    <property type="entry name" value="XS_domain"/>
</dbReference>
<evidence type="ECO:0000313" key="3">
    <source>
        <dbReference type="EMBL" id="KAK3042152.1"/>
    </source>
</evidence>
<evidence type="ECO:0000313" key="4">
    <source>
        <dbReference type="Proteomes" id="UP001188597"/>
    </source>
</evidence>
<accession>A0AA89BMI9</accession>
<feature type="domain" description="XS" evidence="2">
    <location>
        <begin position="283"/>
        <end position="415"/>
    </location>
</feature>
<protein>
    <recommendedName>
        <fullName evidence="2">XS domain-containing protein</fullName>
    </recommendedName>
</protein>
<dbReference type="PANTHER" id="PTHR46619:SF3">
    <property type="entry name" value="RNA RECOGNITION MOTIF XS DOMAIN PROTEIN"/>
    <property type="match status" value="1"/>
</dbReference>
<feature type="compositionally biased region" description="Basic and acidic residues" evidence="1">
    <location>
        <begin position="56"/>
        <end position="65"/>
    </location>
</feature>
<proteinExistence type="predicted"/>
<comment type="caution">
    <text evidence="3">The sequence shown here is derived from an EMBL/GenBank/DDBJ whole genome shotgun (WGS) entry which is preliminary data.</text>
</comment>
<sequence>MALADGSVRSYFALPPDYDDFAPLLRPMDPAGRFHQEMPRPGFGFDRHFGPMGPEFLDRDRDDIFNRNPDNTLKRKYGDEGTEGNDDLARQRQQLLQYGNAGSNSHGYSLGRGEFVVGTSSPMVRGGEMRAAKNMRLDGGYEGGRGNVGPLRHNEVDQEALKKAFLYFAKLVNENPAQRNNYLADGKQGPVQCIACGRCSYVQYYSGTLRLALLLNDRSSQAFPDTHGLVMHAYNSDSAELHVDHLGLHKALCILMRWNYLMPPDNSKAYQILSADEAAANQDDLIMWPPMVIIHNTVTGKGRDARIEGLGNKAMDNKLRDLGFGGGKAKSLYGREGHLGITLVKFAGDQSGLKEALRLAEFFEKENHGRSRWAAVQSLTSGKDEESNPNLVKVDKKTGERERIFYGYLGTVLDLEKVDFETRKKLVIESARDYKPSK</sequence>
<dbReference type="AlphaFoldDB" id="A0AA89BMI9"/>
<keyword evidence="4" id="KW-1185">Reference proteome</keyword>
<evidence type="ECO:0000259" key="2">
    <source>
        <dbReference type="Pfam" id="PF03468"/>
    </source>
</evidence>
<organism evidence="3 4">
    <name type="scientific">Escallonia herrerae</name>
    <dbReference type="NCBI Taxonomy" id="1293975"/>
    <lineage>
        <taxon>Eukaryota</taxon>
        <taxon>Viridiplantae</taxon>
        <taxon>Streptophyta</taxon>
        <taxon>Embryophyta</taxon>
        <taxon>Tracheophyta</taxon>
        <taxon>Spermatophyta</taxon>
        <taxon>Magnoliopsida</taxon>
        <taxon>eudicotyledons</taxon>
        <taxon>Gunneridae</taxon>
        <taxon>Pentapetalae</taxon>
        <taxon>asterids</taxon>
        <taxon>campanulids</taxon>
        <taxon>Escalloniales</taxon>
        <taxon>Escalloniaceae</taxon>
        <taxon>Escallonia</taxon>
    </lineage>
</organism>
<reference evidence="3" key="1">
    <citation type="submission" date="2022-12" db="EMBL/GenBank/DDBJ databases">
        <title>Draft genome assemblies for two species of Escallonia (Escalloniales).</title>
        <authorList>
            <person name="Chanderbali A."/>
            <person name="Dervinis C."/>
            <person name="Anghel I."/>
            <person name="Soltis D."/>
            <person name="Soltis P."/>
            <person name="Zapata F."/>
        </authorList>
    </citation>
    <scope>NUCLEOTIDE SEQUENCE</scope>
    <source>
        <strain evidence="3">UCBG64.0493</strain>
        <tissue evidence="3">Leaf</tissue>
    </source>
</reference>
<dbReference type="Proteomes" id="UP001188597">
    <property type="component" value="Unassembled WGS sequence"/>
</dbReference>
<dbReference type="GO" id="GO:0031047">
    <property type="term" value="P:regulatory ncRNA-mediated gene silencing"/>
    <property type="evidence" value="ECO:0007669"/>
    <property type="project" value="InterPro"/>
</dbReference>
<dbReference type="Pfam" id="PF03468">
    <property type="entry name" value="XS"/>
    <property type="match status" value="1"/>
</dbReference>
<gene>
    <name evidence="3" type="ORF">RJ639_001272</name>
</gene>
<dbReference type="InterPro" id="IPR038588">
    <property type="entry name" value="XS_domain_sf"/>
</dbReference>
<dbReference type="Gene3D" id="3.30.70.2890">
    <property type="entry name" value="XS domain"/>
    <property type="match status" value="1"/>
</dbReference>
<name>A0AA89BMI9_9ASTE</name>
<dbReference type="PANTHER" id="PTHR46619">
    <property type="entry name" value="RNA RECOGNITION MOTIF XS DOMAIN PROTEIN-RELATED"/>
    <property type="match status" value="1"/>
</dbReference>
<evidence type="ECO:0000256" key="1">
    <source>
        <dbReference type="SAM" id="MobiDB-lite"/>
    </source>
</evidence>